<evidence type="ECO:0000313" key="1">
    <source>
        <dbReference type="EMBL" id="PON30785.1"/>
    </source>
</evidence>
<evidence type="ECO:0008006" key="3">
    <source>
        <dbReference type="Google" id="ProtNLM"/>
    </source>
</evidence>
<reference evidence="1 2" key="1">
    <citation type="journal article" date="2016" name="Genome Announc.">
        <title>Draft Whole-Genome Sequence of Trichoderma gamsii T6085, a Promising Biocontrol Agent of Fusarium Head Blight on Wheat.</title>
        <authorList>
            <person name="Baroncelli R."/>
            <person name="Zapparata A."/>
            <person name="Piaggeschi G."/>
            <person name="Sarrocco S."/>
            <person name="Vannacci G."/>
        </authorList>
    </citation>
    <scope>NUCLEOTIDE SEQUENCE [LARGE SCALE GENOMIC DNA]</scope>
    <source>
        <strain evidence="1 2">T6085</strain>
    </source>
</reference>
<dbReference type="EMBL" id="JPDN02000001">
    <property type="protein sequence ID" value="PON30785.1"/>
    <property type="molecule type" value="Genomic_DNA"/>
</dbReference>
<keyword evidence="2" id="KW-1185">Reference proteome</keyword>
<accession>A0A2P5A2M6</accession>
<dbReference type="STRING" id="398673.A0A2P5A2M6"/>
<proteinExistence type="predicted"/>
<protein>
    <recommendedName>
        <fullName evidence="3">Chloramphenicol phosphotransferase-like protein</fullName>
    </recommendedName>
</protein>
<sequence>MEHDQNSEPGPQVCGKVVVLNGFPGTGKLTIATKMKSYFPEDTVRLIDNHLLIDPAQAIYPGRSAAHCELRRKFREVAFDAIRKIAQEGKTVLMTACLVDNEADIRTFEEHMSIVRNTYIPVYWLNLGCDREVLEKRVTSMERREGGKTKLIDASVLRQIVEDHKLLNPRPYDYEPVRLITESMDVGGTVEESVHKILHVLQGR</sequence>
<dbReference type="Proteomes" id="UP000054821">
    <property type="component" value="Unassembled WGS sequence"/>
</dbReference>
<organism evidence="1 2">
    <name type="scientific">Trichoderma gamsii</name>
    <dbReference type="NCBI Taxonomy" id="398673"/>
    <lineage>
        <taxon>Eukaryota</taxon>
        <taxon>Fungi</taxon>
        <taxon>Dikarya</taxon>
        <taxon>Ascomycota</taxon>
        <taxon>Pezizomycotina</taxon>
        <taxon>Sordariomycetes</taxon>
        <taxon>Hypocreomycetidae</taxon>
        <taxon>Hypocreales</taxon>
        <taxon>Hypocreaceae</taxon>
        <taxon>Trichoderma</taxon>
    </lineage>
</organism>
<dbReference type="AlphaFoldDB" id="A0A2P5A2M6"/>
<dbReference type="GeneID" id="29989240"/>
<dbReference type="InterPro" id="IPR027417">
    <property type="entry name" value="P-loop_NTPase"/>
</dbReference>
<gene>
    <name evidence="1" type="ORF">TGAM01_v200205</name>
</gene>
<dbReference type="Pfam" id="PF07931">
    <property type="entry name" value="CPT"/>
    <property type="match status" value="1"/>
</dbReference>
<evidence type="ECO:0000313" key="2">
    <source>
        <dbReference type="Proteomes" id="UP000054821"/>
    </source>
</evidence>
<dbReference type="RefSeq" id="XP_018657634.1">
    <property type="nucleotide sequence ID" value="XM_018809157.1"/>
</dbReference>
<dbReference type="SUPFAM" id="SSF52540">
    <property type="entry name" value="P-loop containing nucleoside triphosphate hydrolases"/>
    <property type="match status" value="1"/>
</dbReference>
<comment type="caution">
    <text evidence="1">The sequence shown here is derived from an EMBL/GenBank/DDBJ whole genome shotgun (WGS) entry which is preliminary data.</text>
</comment>
<name>A0A2P5A2M6_9HYPO</name>
<dbReference type="Gene3D" id="3.40.50.300">
    <property type="entry name" value="P-loop containing nucleotide triphosphate hydrolases"/>
    <property type="match status" value="1"/>
</dbReference>